<evidence type="ECO:0008006" key="3">
    <source>
        <dbReference type="Google" id="ProtNLM"/>
    </source>
</evidence>
<proteinExistence type="predicted"/>
<organism evidence="1 2">
    <name type="scientific">Heterostelium pallidum (strain ATCC 26659 / Pp 5 / PN500)</name>
    <name type="common">Cellular slime mold</name>
    <name type="synonym">Polysphondylium pallidum</name>
    <dbReference type="NCBI Taxonomy" id="670386"/>
    <lineage>
        <taxon>Eukaryota</taxon>
        <taxon>Amoebozoa</taxon>
        <taxon>Evosea</taxon>
        <taxon>Eumycetozoa</taxon>
        <taxon>Dictyostelia</taxon>
        <taxon>Acytosteliales</taxon>
        <taxon>Acytosteliaceae</taxon>
        <taxon>Heterostelium</taxon>
    </lineage>
</organism>
<comment type="caution">
    <text evidence="1">The sequence shown here is derived from an EMBL/GenBank/DDBJ whole genome shotgun (WGS) entry which is preliminary data.</text>
</comment>
<dbReference type="InParanoid" id="D3BEY9"/>
<evidence type="ECO:0000313" key="1">
    <source>
        <dbReference type="EMBL" id="EFA80470.1"/>
    </source>
</evidence>
<dbReference type="SUPFAM" id="SSF51126">
    <property type="entry name" value="Pectin lyase-like"/>
    <property type="match status" value="1"/>
</dbReference>
<dbReference type="PANTHER" id="PTHR31318">
    <property type="entry name" value="EXPRESSED PROTEIN-RELATED"/>
    <property type="match status" value="1"/>
</dbReference>
<dbReference type="EMBL" id="ADBJ01000031">
    <property type="protein sequence ID" value="EFA80470.1"/>
    <property type="molecule type" value="Genomic_DNA"/>
</dbReference>
<dbReference type="GeneID" id="31362786"/>
<accession>D3BEY9</accession>
<gene>
    <name evidence="1" type="ORF">PPL_07305</name>
</gene>
<name>D3BEY9_HETP5</name>
<dbReference type="Proteomes" id="UP000001396">
    <property type="component" value="Unassembled WGS sequence"/>
</dbReference>
<reference evidence="1 2" key="1">
    <citation type="journal article" date="2011" name="Genome Res.">
        <title>Phylogeny-wide analysis of social amoeba genomes highlights ancient origins for complex intercellular communication.</title>
        <authorList>
            <person name="Heidel A.J."/>
            <person name="Lawal H.M."/>
            <person name="Felder M."/>
            <person name="Schilde C."/>
            <person name="Helps N.R."/>
            <person name="Tunggal B."/>
            <person name="Rivero F."/>
            <person name="John U."/>
            <person name="Schleicher M."/>
            <person name="Eichinger L."/>
            <person name="Platzer M."/>
            <person name="Noegel A.A."/>
            <person name="Schaap P."/>
            <person name="Gloeckner G."/>
        </authorList>
    </citation>
    <scope>NUCLEOTIDE SEQUENCE [LARGE SCALE GENOMIC DNA]</scope>
    <source>
        <strain evidence="2">ATCC 26659 / Pp 5 / PN500</strain>
    </source>
</reference>
<evidence type="ECO:0000313" key="2">
    <source>
        <dbReference type="Proteomes" id="UP000001396"/>
    </source>
</evidence>
<protein>
    <recommendedName>
        <fullName evidence="3">Right handed beta helix domain-containing protein</fullName>
    </recommendedName>
</protein>
<dbReference type="PANTHER" id="PTHR31318:SF1">
    <property type="entry name" value="POLYMORPHIC MEMBRANE PROTEIN REPEAT-CONTAINING PROTEIN-RELATED"/>
    <property type="match status" value="1"/>
</dbReference>
<keyword evidence="2" id="KW-1185">Reference proteome</keyword>
<sequence>MLSASTIYVAAQSTTIYIDAKSTNDSLSCGTDITTPCNSLKSGIAAYNNLKVNTPLVLSMNQGNYGSPNNTDLNLYGMNVAFQQTTGAIQTTFIDLSQNSQFITVVDPVGGAAPTVSTTTSIAMNGIYVANGNATNGGFIQISTNTNVSLSIVNCEIKSHTASQNGGAIYVQSEANYNNVQINIQQSQIGANKAAIGAFIFTSNNTQLYINGTSIFLNNATSSSVIALTGGNFTFNQITYNGNNILAGSHFVFNQVQAASSVSQSTFNENQMATPNKGPISSLLSASFSVVTFNNNVFTNTLNLDVIYANLSLVNINYCNFTLGISSESIVHQDTSALSIQNCLFSNNTVSQSVVYGYHSNQLEVSNCTFANNTFSSSNGSYEIVVNQVQTVTIKNNNFERSTSESSASIGCTSSAITVMNNTNALLFFIKID</sequence>
<dbReference type="InterPro" id="IPR011050">
    <property type="entry name" value="Pectin_lyase_fold/virulence"/>
</dbReference>
<dbReference type="AlphaFoldDB" id="D3BEY9"/>
<dbReference type="OMA" id="NDARYMI"/>
<dbReference type="RefSeq" id="XP_020432590.1">
    <property type="nucleotide sequence ID" value="XM_020578142.1"/>
</dbReference>